<keyword evidence="6 8" id="KW-0472">Membrane</keyword>
<comment type="function">
    <text evidence="2 6">Membrane-anchoring subunit of succinate dehydrogenase (SDH).</text>
</comment>
<keyword evidence="5 8" id="KW-1133">Transmembrane helix</keyword>
<keyword evidence="6" id="KW-0997">Cell inner membrane</keyword>
<dbReference type="GO" id="GO:0009055">
    <property type="term" value="F:electron transfer activity"/>
    <property type="evidence" value="ECO:0007669"/>
    <property type="project" value="TreeGrafter"/>
</dbReference>
<comment type="pathway">
    <text evidence="6">Carbohydrate metabolism; tricarboxylic acid cycle.</text>
</comment>
<comment type="subcellular location">
    <subcellularLocation>
        <location evidence="6">Cell inner membrane</location>
        <topology evidence="6">Multi-pass membrane protein</topology>
    </subcellularLocation>
    <subcellularLocation>
        <location evidence="3">Membrane</location>
        <topology evidence="3">Multi-pass membrane protein</topology>
    </subcellularLocation>
</comment>
<dbReference type="GO" id="GO:0005886">
    <property type="term" value="C:plasma membrane"/>
    <property type="evidence" value="ECO:0007669"/>
    <property type="project" value="UniProtKB-SubCell"/>
</dbReference>
<keyword evidence="6" id="KW-0249">Electron transport</keyword>
<gene>
    <name evidence="9" type="primary">sdhD</name>
    <name evidence="9" type="ORF">LG368_07205</name>
</gene>
<evidence type="ECO:0000256" key="3">
    <source>
        <dbReference type="ARBA" id="ARBA00004141"/>
    </source>
</evidence>
<keyword evidence="6" id="KW-0816">Tricarboxylic acid cycle</keyword>
<organism evidence="9 10">
    <name type="scientific">Marinomonas algarum</name>
    <dbReference type="NCBI Taxonomy" id="2883105"/>
    <lineage>
        <taxon>Bacteria</taxon>
        <taxon>Pseudomonadati</taxon>
        <taxon>Pseudomonadota</taxon>
        <taxon>Gammaproteobacteria</taxon>
        <taxon>Oceanospirillales</taxon>
        <taxon>Oceanospirillaceae</taxon>
        <taxon>Marinomonas</taxon>
    </lineage>
</organism>
<evidence type="ECO:0000256" key="6">
    <source>
        <dbReference type="PIRNR" id="PIRNR000169"/>
    </source>
</evidence>
<evidence type="ECO:0000256" key="7">
    <source>
        <dbReference type="PIRSR" id="PIRSR000169-1"/>
    </source>
</evidence>
<dbReference type="InterPro" id="IPR034804">
    <property type="entry name" value="SQR/QFR_C/D"/>
</dbReference>
<feature type="binding site" evidence="7">
    <location>
        <position position="81"/>
    </location>
    <ligand>
        <name>a ubiquinone</name>
        <dbReference type="ChEBI" id="CHEBI:16389"/>
    </ligand>
</feature>
<evidence type="ECO:0000313" key="9">
    <source>
        <dbReference type="EMBL" id="MCB5161684.1"/>
    </source>
</evidence>
<keyword evidence="6" id="KW-1003">Cell membrane</keyword>
<comment type="caution">
    <text evidence="9">The sequence shown here is derived from an EMBL/GenBank/DDBJ whole genome shotgun (WGS) entry which is preliminary data.</text>
</comment>
<proteinExistence type="predicted"/>
<keyword evidence="10" id="KW-1185">Reference proteome</keyword>
<dbReference type="Gene3D" id="1.20.1300.10">
    <property type="entry name" value="Fumarate reductase/succinate dehydrogenase, transmembrane subunit"/>
    <property type="match status" value="1"/>
</dbReference>
<keyword evidence="6" id="KW-0813">Transport</keyword>
<reference evidence="9" key="1">
    <citation type="submission" date="2021-10" db="EMBL/GenBank/DDBJ databases">
        <title>Marinomonas pontica sp. nov., isolated from the Black Sea.</title>
        <authorList>
            <person name="Zhao L.-H."/>
            <person name="Xue J.-H."/>
        </authorList>
    </citation>
    <scope>NUCLEOTIDE SEQUENCE</scope>
    <source>
        <strain evidence="9">E8</strain>
    </source>
</reference>
<dbReference type="GO" id="GO:0017004">
    <property type="term" value="P:cytochrome complex assembly"/>
    <property type="evidence" value="ECO:0007669"/>
    <property type="project" value="TreeGrafter"/>
</dbReference>
<dbReference type="Proteomes" id="UP001139095">
    <property type="component" value="Unassembled WGS sequence"/>
</dbReference>
<dbReference type="NCBIfam" id="TIGR02968">
    <property type="entry name" value="succ_dehyd_anc"/>
    <property type="match status" value="1"/>
</dbReference>
<keyword evidence="4 8" id="KW-0812">Transmembrane</keyword>
<dbReference type="SUPFAM" id="SSF81343">
    <property type="entry name" value="Fumarate reductase respiratory complex transmembrane subunits"/>
    <property type="match status" value="1"/>
</dbReference>
<dbReference type="InterPro" id="IPR014312">
    <property type="entry name" value="Succ_DH_anchor"/>
</dbReference>
<feature type="transmembrane region" description="Helical" evidence="8">
    <location>
        <begin position="89"/>
        <end position="111"/>
    </location>
</feature>
<evidence type="ECO:0000256" key="4">
    <source>
        <dbReference type="ARBA" id="ARBA00022692"/>
    </source>
</evidence>
<dbReference type="AlphaFoldDB" id="A0A9X1LC69"/>
<accession>A0A9X1LC69</accession>
<dbReference type="PIRSF" id="PIRSF000169">
    <property type="entry name" value="SDH_D"/>
    <property type="match status" value="1"/>
</dbReference>
<dbReference type="PANTHER" id="PTHR38689:SF1">
    <property type="entry name" value="SUCCINATE DEHYDROGENASE HYDROPHOBIC MEMBRANE ANCHOR SUBUNIT"/>
    <property type="match status" value="1"/>
</dbReference>
<comment type="cofactor">
    <cofactor evidence="1">
        <name>heme</name>
        <dbReference type="ChEBI" id="CHEBI:30413"/>
    </cofactor>
</comment>
<dbReference type="GO" id="GO:0006099">
    <property type="term" value="P:tricarboxylic acid cycle"/>
    <property type="evidence" value="ECO:0007669"/>
    <property type="project" value="UniProtKB-UniRule"/>
</dbReference>
<feature type="transmembrane region" description="Helical" evidence="8">
    <location>
        <begin position="58"/>
        <end position="77"/>
    </location>
</feature>
<dbReference type="EMBL" id="JAJATW010000008">
    <property type="protein sequence ID" value="MCB5161684.1"/>
    <property type="molecule type" value="Genomic_DNA"/>
</dbReference>
<feature type="transmembrane region" description="Helical" evidence="8">
    <location>
        <begin position="21"/>
        <end position="38"/>
    </location>
</feature>
<evidence type="ECO:0000256" key="8">
    <source>
        <dbReference type="SAM" id="Phobius"/>
    </source>
</evidence>
<evidence type="ECO:0000256" key="5">
    <source>
        <dbReference type="ARBA" id="ARBA00022989"/>
    </source>
</evidence>
<name>A0A9X1LC69_9GAMM</name>
<evidence type="ECO:0000256" key="1">
    <source>
        <dbReference type="ARBA" id="ARBA00001971"/>
    </source>
</evidence>
<evidence type="ECO:0000313" key="10">
    <source>
        <dbReference type="Proteomes" id="UP001139095"/>
    </source>
</evidence>
<dbReference type="RefSeq" id="WP_226754055.1">
    <property type="nucleotide sequence ID" value="NZ_JAJATW010000008.1"/>
</dbReference>
<dbReference type="PANTHER" id="PTHR38689">
    <property type="entry name" value="SUCCINATE DEHYDROGENASE HYDROPHOBIC MEMBRANE ANCHOR SUBUNIT"/>
    <property type="match status" value="1"/>
</dbReference>
<evidence type="ECO:0000256" key="2">
    <source>
        <dbReference type="ARBA" id="ARBA00004050"/>
    </source>
</evidence>
<dbReference type="GO" id="GO:0020037">
    <property type="term" value="F:heme binding"/>
    <property type="evidence" value="ECO:0007669"/>
    <property type="project" value="InterPro"/>
</dbReference>
<sequence>MISSKALRSGTTEWVYQRISNIAICLWGVIFISLILTLDTASYSEWKEVFSPVWFKVYSSITLVMVCINSILAGWQIGTDYIKPRLINIIYTIVIVLGSLAYSILGMSILWGL</sequence>
<protein>
    <recommendedName>
        <fullName evidence="6">Succinate dehydrogenase hydrophobic membrane anchor subunit</fullName>
    </recommendedName>
</protein>